<sequence length="1231" mass="132509">MAPSKPKSKAVPAEITMGRLAGKIALVTGAAGNLGGHITAHYLAEGATVVMTGRTPDRTQAAADALIKATGVDPARIATVALDGGDIASVRAAIAEVVAKFGRIDILVNNAGSAGPKQPIEQLPLSSEELAALQKKGATDSETVGDALRNIFGVAWNVARIVAPHIPEGGSIINVSTIFSRTPYYARAAYVVPKAAMNGWSRELSLELGPKGIRVNLVYPGPIESERIRTVFATMDKARGDEAGTTATQFFDMMSLERATGGNAKAKTFPTPTDIATTCVFLGSDESAAYNGHDFEVTHGMTVRKEERATYLARPTMRSMDGTGLAVLIAAGDNFEEALEIAQVQLACGAAVVLGLPRAADVAIAEKRCKAMGVEGDLSIIRFNRKDAAAMEAALEDYTKGGTPISGALFMPMLSAGELNGALIAADDSVIEALMDAELAGNMALARTMSRYWKRHDNLLQEPRFVFVSHASDGKGDVYAHILRAATEQLIRIWRDESAIDTAHGRRRQAEWGNQIVRFTNTEAENIRFTAGHAARILLKESKLAEITLYVPSNIGEATGARKAMPGFSENITGLHLGKVALITGGSAGIGGQVARLLALAGGKVMMVARRESELAVARARIVSELEDIGFAGVERRVQTLANVDVSNFDSLKGAVDATLKAFGRIDYLINNAGVAGAEDMVVDMGVDAWNYTLDANLVSNYFLMHHVAPLMKAQGSGYILNVSSYFGGEKYLAVAYPNRADYAVSKAGQRAMVESMARYLGPEVQFNAIAPGPVDGDRLSGTGGKPGLFERRGKLILENKRLNAVHAAAIRAIRRGVRVEAVLARLARNDTVKMSHDTNNPRELRELALACAREGDGECSWDQYLLTPTIAAALVSRLRQAGLFLDAPEWADRPATPESDADWLLRVPPESAPFLPADKIAVEAKKVGTGVLSKLYLGKMPTEHDVAQATVFFLADRAVSGETFMPSGGLSVERSTTERELFGSPKQERLDQMRGKTVWIIGEHLADYLAETARAFIEDCHAARVVLVTRSSEGFDAIKAQLEGETADALTSLVAGTDIEAAMDEALVKWGRPTTILSTPFTALPGKLFETDDPLTPDEFRSVVADNLTHHFRVSRRASLYDDCQLVLTSPDVPMGDRSPAFALANFIKTTLHAFTATLAVENERLVHDVPVNQINLTRRVQSEEPRDLDEHLEEVRRFARAVLLVGAPLPDAEDSRYRARIYRGMSMTV</sequence>
<protein>
    <submittedName>
        <fullName evidence="2">Malonyl-coenzyme A reductase (NADP)</fullName>
    </submittedName>
</protein>
<dbReference type="STRING" id="198312.SAMN02745193_00062"/>
<accession>A0A1M7RQ78</accession>
<evidence type="ECO:0000313" key="3">
    <source>
        <dbReference type="Proteomes" id="UP000184391"/>
    </source>
</evidence>
<organism evidence="2 3">
    <name type="scientific">Erythrobacter sanguineus</name>
    <dbReference type="NCBI Taxonomy" id="198312"/>
    <lineage>
        <taxon>Bacteria</taxon>
        <taxon>Pseudomonadati</taxon>
        <taxon>Pseudomonadota</taxon>
        <taxon>Alphaproteobacteria</taxon>
        <taxon>Sphingomonadales</taxon>
        <taxon>Erythrobacteraceae</taxon>
        <taxon>Erythrobacter/Porphyrobacter group</taxon>
        <taxon>Erythrobacter</taxon>
    </lineage>
</organism>
<gene>
    <name evidence="2" type="ORF">SAMN02745193_00062</name>
</gene>
<dbReference type="SUPFAM" id="SSF51735">
    <property type="entry name" value="NAD(P)-binding Rossmann-fold domains"/>
    <property type="match status" value="3"/>
</dbReference>
<dbReference type="InterPro" id="IPR036291">
    <property type="entry name" value="NAD(P)-bd_dom_sf"/>
</dbReference>
<dbReference type="PRINTS" id="PR00080">
    <property type="entry name" value="SDRFAMILY"/>
</dbReference>
<evidence type="ECO:0000313" key="2">
    <source>
        <dbReference type="EMBL" id="SHN48321.1"/>
    </source>
</evidence>
<dbReference type="AlphaFoldDB" id="A0A1M7RQ78"/>
<reference evidence="3" key="1">
    <citation type="submission" date="2016-12" db="EMBL/GenBank/DDBJ databases">
        <authorList>
            <person name="Varghese N."/>
            <person name="Submissions S."/>
        </authorList>
    </citation>
    <scope>NUCLEOTIDE SEQUENCE [LARGE SCALE GENOMIC DNA]</scope>
    <source>
        <strain evidence="3">DSM 11032</strain>
    </source>
</reference>
<dbReference type="PRINTS" id="PR00081">
    <property type="entry name" value="GDHRDH"/>
</dbReference>
<proteinExistence type="inferred from homology"/>
<dbReference type="PANTHER" id="PTHR42760:SF40">
    <property type="entry name" value="3-OXOACYL-[ACYL-CARRIER-PROTEIN] REDUCTASE, CHLOROPLASTIC"/>
    <property type="match status" value="1"/>
</dbReference>
<dbReference type="FunFam" id="3.40.50.720:FF:000084">
    <property type="entry name" value="Short-chain dehydrogenase reductase"/>
    <property type="match status" value="2"/>
</dbReference>
<comment type="similarity">
    <text evidence="1">Belongs to the short-chain dehydrogenases/reductases (SDR) family.</text>
</comment>
<evidence type="ECO:0000256" key="1">
    <source>
        <dbReference type="ARBA" id="ARBA00006484"/>
    </source>
</evidence>
<dbReference type="Pfam" id="PF00106">
    <property type="entry name" value="adh_short"/>
    <property type="match status" value="2"/>
</dbReference>
<dbReference type="GO" id="GO:0016616">
    <property type="term" value="F:oxidoreductase activity, acting on the CH-OH group of donors, NAD or NADP as acceptor"/>
    <property type="evidence" value="ECO:0007669"/>
    <property type="project" value="TreeGrafter"/>
</dbReference>
<dbReference type="RefSeq" id="WP_084662383.1">
    <property type="nucleotide sequence ID" value="NZ_FRDF01000001.1"/>
</dbReference>
<dbReference type="Proteomes" id="UP000184391">
    <property type="component" value="Unassembled WGS sequence"/>
</dbReference>
<dbReference type="EMBL" id="FRDF01000001">
    <property type="protein sequence ID" value="SHN48321.1"/>
    <property type="molecule type" value="Genomic_DNA"/>
</dbReference>
<dbReference type="InterPro" id="IPR002347">
    <property type="entry name" value="SDR_fam"/>
</dbReference>
<dbReference type="GO" id="GO:0030497">
    <property type="term" value="P:fatty acid elongation"/>
    <property type="evidence" value="ECO:0007669"/>
    <property type="project" value="TreeGrafter"/>
</dbReference>
<dbReference type="OrthoDB" id="9809287at2"/>
<dbReference type="PANTHER" id="PTHR42760">
    <property type="entry name" value="SHORT-CHAIN DEHYDROGENASES/REDUCTASES FAMILY MEMBER"/>
    <property type="match status" value="1"/>
</dbReference>
<keyword evidence="3" id="KW-1185">Reference proteome</keyword>
<dbReference type="CDD" id="cd05233">
    <property type="entry name" value="SDR_c"/>
    <property type="match status" value="2"/>
</dbReference>
<name>A0A1M7RQ78_9SPHN</name>
<dbReference type="Gene3D" id="3.40.50.720">
    <property type="entry name" value="NAD(P)-binding Rossmann-like Domain"/>
    <property type="match status" value="3"/>
</dbReference>